<organism evidence="1 2">
    <name type="scientific">Steinernema glaseri</name>
    <dbReference type="NCBI Taxonomy" id="37863"/>
    <lineage>
        <taxon>Eukaryota</taxon>
        <taxon>Metazoa</taxon>
        <taxon>Ecdysozoa</taxon>
        <taxon>Nematoda</taxon>
        <taxon>Chromadorea</taxon>
        <taxon>Rhabditida</taxon>
        <taxon>Tylenchina</taxon>
        <taxon>Panagrolaimomorpha</taxon>
        <taxon>Strongyloidoidea</taxon>
        <taxon>Steinernematidae</taxon>
        <taxon>Steinernema</taxon>
    </lineage>
</organism>
<evidence type="ECO:0000313" key="2">
    <source>
        <dbReference type="WBParaSite" id="L893_g7962.t1"/>
    </source>
</evidence>
<keyword evidence="1" id="KW-1185">Reference proteome</keyword>
<dbReference type="WBParaSite" id="L893_g7962.t1">
    <property type="protein sequence ID" value="L893_g7962.t1"/>
    <property type="gene ID" value="L893_g7962"/>
</dbReference>
<accession>A0A1I8AP03</accession>
<reference evidence="2" key="1">
    <citation type="submission" date="2016-11" db="UniProtKB">
        <authorList>
            <consortium name="WormBaseParasite"/>
        </authorList>
    </citation>
    <scope>IDENTIFICATION</scope>
</reference>
<name>A0A1I8AP03_9BILA</name>
<proteinExistence type="predicted"/>
<dbReference type="Proteomes" id="UP000095287">
    <property type="component" value="Unplaced"/>
</dbReference>
<protein>
    <submittedName>
        <fullName evidence="2">Secreted protein</fullName>
    </submittedName>
</protein>
<dbReference type="AlphaFoldDB" id="A0A1I8AP03"/>
<sequence>METKRKRTILLILVQRTKPLLRYNASRDPRTGYCRRSLRSSSFPTQKIGHSRVLPTVTSARFPSLVAPLHK</sequence>
<evidence type="ECO:0000313" key="1">
    <source>
        <dbReference type="Proteomes" id="UP000095287"/>
    </source>
</evidence>